<dbReference type="GO" id="GO:0035731">
    <property type="term" value="F:dinitrosyl-iron complex binding"/>
    <property type="evidence" value="ECO:0007669"/>
    <property type="project" value="UniProtKB-UniRule"/>
</dbReference>
<dbReference type="RefSeq" id="WP_306987084.1">
    <property type="nucleotide sequence ID" value="NZ_JAUSZV010000006.1"/>
</dbReference>
<comment type="PTM">
    <text evidence="11">The Fe-S cluster can be nitrosylated by nitric oxide (NO).</text>
</comment>
<reference evidence="13" key="1">
    <citation type="submission" date="2023-07" db="EMBL/GenBank/DDBJ databases">
        <title>Comparative genomics of wheat-associated soil bacteria to identify genetic determinants of phenazine resistance.</title>
        <authorList>
            <person name="Mouncey N."/>
        </authorList>
    </citation>
    <scope>NUCLEOTIDE SEQUENCE</scope>
    <source>
        <strain evidence="13">V4I22</strain>
    </source>
</reference>
<keyword evidence="5 11" id="KW-0408">Iron</keyword>
<gene>
    <name evidence="11" type="primary">whiB</name>
    <name evidence="13" type="ORF">QFZ22_009749</name>
</gene>
<evidence type="ECO:0000256" key="11">
    <source>
        <dbReference type="HAMAP-Rule" id="MF_01479"/>
    </source>
</evidence>
<feature type="binding site" evidence="11">
    <location>
        <position position="56"/>
    </location>
    <ligand>
        <name>[4Fe-4S] cluster</name>
        <dbReference type="ChEBI" id="CHEBI:49883"/>
    </ligand>
</feature>
<keyword evidence="7 11" id="KW-0805">Transcription regulation</keyword>
<organism evidence="13 14">
    <name type="scientific">Streptomyces canus</name>
    <dbReference type="NCBI Taxonomy" id="58343"/>
    <lineage>
        <taxon>Bacteria</taxon>
        <taxon>Bacillati</taxon>
        <taxon>Actinomycetota</taxon>
        <taxon>Actinomycetes</taxon>
        <taxon>Kitasatosporales</taxon>
        <taxon>Streptomycetaceae</taxon>
        <taxon>Streptomyces</taxon>
        <taxon>Streptomyces aurantiacus group</taxon>
    </lineage>
</organism>
<evidence type="ECO:0000313" key="13">
    <source>
        <dbReference type="EMBL" id="MDQ0913677.1"/>
    </source>
</evidence>
<keyword evidence="4 11" id="KW-0479">Metal-binding</keyword>
<keyword evidence="9 11" id="KW-1015">Disulfide bond</keyword>
<accession>A0AAW8FV32</accession>
<dbReference type="GO" id="GO:0045454">
    <property type="term" value="P:cell redox homeostasis"/>
    <property type="evidence" value="ECO:0007669"/>
    <property type="project" value="TreeGrafter"/>
</dbReference>
<evidence type="ECO:0000256" key="7">
    <source>
        <dbReference type="ARBA" id="ARBA00023015"/>
    </source>
</evidence>
<evidence type="ECO:0000313" key="14">
    <source>
        <dbReference type="Proteomes" id="UP001234216"/>
    </source>
</evidence>
<comment type="caution">
    <text evidence="13">The sequence shown here is derived from an EMBL/GenBank/DDBJ whole genome shotgun (WGS) entry which is preliminary data.</text>
</comment>
<proteinExistence type="inferred from homology"/>
<dbReference type="GO" id="GO:0047134">
    <property type="term" value="F:protein-disulfide reductase [NAD(P)H] activity"/>
    <property type="evidence" value="ECO:0007669"/>
    <property type="project" value="TreeGrafter"/>
</dbReference>
<evidence type="ECO:0000256" key="1">
    <source>
        <dbReference type="ARBA" id="ARBA00004496"/>
    </source>
</evidence>
<dbReference type="GO" id="GO:0003677">
    <property type="term" value="F:DNA binding"/>
    <property type="evidence" value="ECO:0007669"/>
    <property type="project" value="UniProtKB-UniRule"/>
</dbReference>
<feature type="binding site" evidence="11">
    <location>
        <position position="62"/>
    </location>
    <ligand>
        <name>[4Fe-4S] cluster</name>
        <dbReference type="ChEBI" id="CHEBI:49883"/>
    </ligand>
</feature>
<dbReference type="AlphaFoldDB" id="A0AAW8FV32"/>
<dbReference type="PROSITE" id="PS51674">
    <property type="entry name" value="4FE4S_WBL"/>
    <property type="match status" value="1"/>
</dbReference>
<evidence type="ECO:0000256" key="6">
    <source>
        <dbReference type="ARBA" id="ARBA00023014"/>
    </source>
</evidence>
<evidence type="ECO:0000259" key="12">
    <source>
        <dbReference type="PROSITE" id="PS51674"/>
    </source>
</evidence>
<keyword evidence="6 11" id="KW-0411">Iron-sulfur</keyword>
<protein>
    <recommendedName>
        <fullName evidence="11">Transcriptional regulator WhiB</fullName>
    </recommendedName>
</protein>
<dbReference type="InterPro" id="IPR034768">
    <property type="entry name" value="4FE4S_WBL"/>
</dbReference>
<keyword evidence="10 11" id="KW-0804">Transcription</keyword>
<feature type="domain" description="4Fe-4S Wbl-type" evidence="12">
    <location>
        <begin position="27"/>
        <end position="86"/>
    </location>
</feature>
<evidence type="ECO:0000256" key="4">
    <source>
        <dbReference type="ARBA" id="ARBA00022723"/>
    </source>
</evidence>
<keyword evidence="8 11" id="KW-0238">DNA-binding</keyword>
<comment type="cofactor">
    <cofactor evidence="11">
        <name>[4Fe-4S] cluster</name>
        <dbReference type="ChEBI" id="CHEBI:49883"/>
    </cofactor>
    <text evidence="11">Binds 1 [4Fe-4S] cluster per subunit. Following nitrosylation of the [4Fe-4S] cluster binds 1 [4Fe-8(NO)] cluster per subunit.</text>
</comment>
<dbReference type="EMBL" id="JAUSZV010000006">
    <property type="protein sequence ID" value="MDQ0913677.1"/>
    <property type="molecule type" value="Genomic_DNA"/>
</dbReference>
<name>A0AAW8FV32_9ACTN</name>
<comment type="PTM">
    <text evidence="11">Upon Fe-S cluster removal intramolecular disulfide bonds are formed.</text>
</comment>
<dbReference type="Pfam" id="PF02467">
    <property type="entry name" value="Whib"/>
    <property type="match status" value="1"/>
</dbReference>
<comment type="subcellular location">
    <subcellularLocation>
        <location evidence="1 11">Cytoplasm</location>
    </subcellularLocation>
</comment>
<comment type="function">
    <text evidence="11">Acts as a transcriptional regulator. Probably redox-responsive. The apo- but not holo-form probably binds DNA.</text>
</comment>
<dbReference type="InterPro" id="IPR003482">
    <property type="entry name" value="Whib"/>
</dbReference>
<evidence type="ECO:0000256" key="3">
    <source>
        <dbReference type="ARBA" id="ARBA00022485"/>
    </source>
</evidence>
<evidence type="ECO:0000256" key="10">
    <source>
        <dbReference type="ARBA" id="ARBA00023163"/>
    </source>
</evidence>
<dbReference type="GO" id="GO:0051539">
    <property type="term" value="F:4 iron, 4 sulfur cluster binding"/>
    <property type="evidence" value="ECO:0007669"/>
    <property type="project" value="UniProtKB-UniRule"/>
</dbReference>
<evidence type="ECO:0000256" key="5">
    <source>
        <dbReference type="ARBA" id="ARBA00023004"/>
    </source>
</evidence>
<evidence type="ECO:0000256" key="8">
    <source>
        <dbReference type="ARBA" id="ARBA00023125"/>
    </source>
</evidence>
<feature type="binding site" evidence="11">
    <location>
        <position position="53"/>
    </location>
    <ligand>
        <name>[4Fe-4S] cluster</name>
        <dbReference type="ChEBI" id="CHEBI:49883"/>
    </ligand>
</feature>
<dbReference type="Proteomes" id="UP001234216">
    <property type="component" value="Unassembled WGS sequence"/>
</dbReference>
<evidence type="ECO:0000256" key="9">
    <source>
        <dbReference type="ARBA" id="ARBA00023157"/>
    </source>
</evidence>
<sequence>MTASRTPLMNNGVLPVRPAAGRWPAAACRGADIETFFPPRGDLAAVRRALMICDRCPVRIPCRRYALDHGERYGIWGGLTEETRETLIRIGPPPAVPSLPQERVAEPIGERGFALLKSSRGAR</sequence>
<evidence type="ECO:0000256" key="2">
    <source>
        <dbReference type="ARBA" id="ARBA00006597"/>
    </source>
</evidence>
<keyword evidence="11" id="KW-0963">Cytoplasm</keyword>
<dbReference type="GO" id="GO:0045892">
    <property type="term" value="P:negative regulation of DNA-templated transcription"/>
    <property type="evidence" value="ECO:0007669"/>
    <property type="project" value="TreeGrafter"/>
</dbReference>
<dbReference type="GO" id="GO:0005737">
    <property type="term" value="C:cytoplasm"/>
    <property type="evidence" value="ECO:0007669"/>
    <property type="project" value="UniProtKB-SubCell"/>
</dbReference>
<comment type="similarity">
    <text evidence="2 11">Belongs to the WhiB family.</text>
</comment>
<keyword evidence="3 11" id="KW-0004">4Fe-4S</keyword>
<dbReference type="GO" id="GO:0046872">
    <property type="term" value="F:metal ion binding"/>
    <property type="evidence" value="ECO:0007669"/>
    <property type="project" value="UniProtKB-KW"/>
</dbReference>
<dbReference type="PANTHER" id="PTHR38839">
    <property type="entry name" value="TRANSCRIPTIONAL REGULATOR WHID-RELATED"/>
    <property type="match status" value="1"/>
</dbReference>
<dbReference type="HAMAP" id="MF_01479">
    <property type="entry name" value="WhiB"/>
    <property type="match status" value="1"/>
</dbReference>
<feature type="binding site" evidence="11">
    <location>
        <position position="28"/>
    </location>
    <ligand>
        <name>[4Fe-4S] cluster</name>
        <dbReference type="ChEBI" id="CHEBI:49883"/>
    </ligand>
</feature>